<accession>A0A6J6TE97</accession>
<name>A0A6J6TE97_9ZZZZ</name>
<dbReference type="InterPro" id="IPR020904">
    <property type="entry name" value="Sc_DH/Rdtase_CS"/>
</dbReference>
<dbReference type="PANTHER" id="PTHR43477">
    <property type="entry name" value="DIHYDROANTICAPSIN 7-DEHYDROGENASE"/>
    <property type="match status" value="1"/>
</dbReference>
<protein>
    <submittedName>
        <fullName evidence="3">Unannotated protein</fullName>
    </submittedName>
</protein>
<dbReference type="EMBL" id="CAEZYZ010000071">
    <property type="protein sequence ID" value="CAB4745047.1"/>
    <property type="molecule type" value="Genomic_DNA"/>
</dbReference>
<organism evidence="3">
    <name type="scientific">freshwater metagenome</name>
    <dbReference type="NCBI Taxonomy" id="449393"/>
    <lineage>
        <taxon>unclassified sequences</taxon>
        <taxon>metagenomes</taxon>
        <taxon>ecological metagenomes</taxon>
    </lineage>
</organism>
<dbReference type="PRINTS" id="PR00081">
    <property type="entry name" value="GDHRDH"/>
</dbReference>
<dbReference type="AlphaFoldDB" id="A0A6J6TE97"/>
<dbReference type="InterPro" id="IPR002347">
    <property type="entry name" value="SDR_fam"/>
</dbReference>
<evidence type="ECO:0000256" key="2">
    <source>
        <dbReference type="ARBA" id="ARBA00023002"/>
    </source>
</evidence>
<evidence type="ECO:0000313" key="3">
    <source>
        <dbReference type="EMBL" id="CAB4745047.1"/>
    </source>
</evidence>
<gene>
    <name evidence="3" type="ORF">UFOPK2810_00547</name>
</gene>
<proteinExistence type="inferred from homology"/>
<reference evidence="3" key="1">
    <citation type="submission" date="2020-05" db="EMBL/GenBank/DDBJ databases">
        <authorList>
            <person name="Chiriac C."/>
            <person name="Salcher M."/>
            <person name="Ghai R."/>
            <person name="Kavagutti S V."/>
        </authorList>
    </citation>
    <scope>NUCLEOTIDE SEQUENCE</scope>
</reference>
<dbReference type="Pfam" id="PF13561">
    <property type="entry name" value="adh_short_C2"/>
    <property type="match status" value="1"/>
</dbReference>
<dbReference type="GO" id="GO:0016491">
    <property type="term" value="F:oxidoreductase activity"/>
    <property type="evidence" value="ECO:0007669"/>
    <property type="project" value="UniProtKB-KW"/>
</dbReference>
<evidence type="ECO:0000256" key="1">
    <source>
        <dbReference type="ARBA" id="ARBA00006484"/>
    </source>
</evidence>
<keyword evidence="2" id="KW-0560">Oxidoreductase</keyword>
<dbReference type="CDD" id="cd05233">
    <property type="entry name" value="SDR_c"/>
    <property type="match status" value="1"/>
</dbReference>
<dbReference type="PRINTS" id="PR00080">
    <property type="entry name" value="SDRFAMILY"/>
</dbReference>
<dbReference type="Gene3D" id="3.40.50.720">
    <property type="entry name" value="NAD(P)-binding Rossmann-like Domain"/>
    <property type="match status" value="1"/>
</dbReference>
<sequence length="252" mass="26269">MSELGTAVVTGAGQGIGRAVAARLLADGYEVLAVDVNADQVARTAADLGCRGAVIDVTNDEQVAGLADLAPECTALVNNAAIQRYRDLLHTTHDEMRLVLDVNVIAPVLAAQALVPVMSRNGGGSIVNLSSITSKAHPSSTSLYPTSKAAINQLTQAMALEFGSHGVRCNAVGPGTVLTEGTEEHYGPPEAQALIAGCLPIARMGMPDDIANAISWFCSPEASWVTGQVLFVDGGYTSSHGQFFRWARKAPK</sequence>
<dbReference type="PROSITE" id="PS00061">
    <property type="entry name" value="ADH_SHORT"/>
    <property type="match status" value="1"/>
</dbReference>
<dbReference type="PANTHER" id="PTHR43477:SF1">
    <property type="entry name" value="DIHYDROANTICAPSIN 7-DEHYDROGENASE"/>
    <property type="match status" value="1"/>
</dbReference>
<dbReference type="SUPFAM" id="SSF51735">
    <property type="entry name" value="NAD(P)-binding Rossmann-fold domains"/>
    <property type="match status" value="1"/>
</dbReference>
<dbReference type="InterPro" id="IPR051122">
    <property type="entry name" value="SDR_DHRS6-like"/>
</dbReference>
<dbReference type="InterPro" id="IPR036291">
    <property type="entry name" value="NAD(P)-bd_dom_sf"/>
</dbReference>
<dbReference type="FunFam" id="3.40.50.720:FF:000084">
    <property type="entry name" value="Short-chain dehydrogenase reductase"/>
    <property type="match status" value="1"/>
</dbReference>
<comment type="similarity">
    <text evidence="1">Belongs to the short-chain dehydrogenases/reductases (SDR) family.</text>
</comment>